<dbReference type="PANTHER" id="PTHR14187:SF5">
    <property type="entry name" value="HEAT SHOCK 70 KDA PROTEIN 12A"/>
    <property type="match status" value="1"/>
</dbReference>
<dbReference type="SUPFAM" id="SSF53067">
    <property type="entry name" value="Actin-like ATPase domain"/>
    <property type="match status" value="2"/>
</dbReference>
<dbReference type="Proteomes" id="UP000485058">
    <property type="component" value="Unassembled WGS sequence"/>
</dbReference>
<evidence type="ECO:0000256" key="2">
    <source>
        <dbReference type="ARBA" id="ARBA00022840"/>
    </source>
</evidence>
<gene>
    <name evidence="4" type="ORF">HaLaN_26500</name>
</gene>
<dbReference type="EMBL" id="BLLF01003732">
    <property type="protein sequence ID" value="GFH28077.1"/>
    <property type="molecule type" value="Genomic_DNA"/>
</dbReference>
<reference evidence="4 5" key="1">
    <citation type="submission" date="2020-02" db="EMBL/GenBank/DDBJ databases">
        <title>Draft genome sequence of Haematococcus lacustris strain NIES-144.</title>
        <authorList>
            <person name="Morimoto D."/>
            <person name="Nakagawa S."/>
            <person name="Yoshida T."/>
            <person name="Sawayama S."/>
        </authorList>
    </citation>
    <scope>NUCLEOTIDE SEQUENCE [LARGE SCALE GENOMIC DNA]</scope>
    <source>
        <strain evidence="4 5">NIES-144</strain>
    </source>
</reference>
<dbReference type="PANTHER" id="PTHR14187">
    <property type="entry name" value="ALPHA KINASE/ELONGATION FACTOR 2 KINASE"/>
    <property type="match status" value="1"/>
</dbReference>
<dbReference type="Gene3D" id="3.30.420.40">
    <property type="match status" value="2"/>
</dbReference>
<evidence type="ECO:0000256" key="1">
    <source>
        <dbReference type="ARBA" id="ARBA00022741"/>
    </source>
</evidence>
<keyword evidence="3" id="KW-0472">Membrane</keyword>
<dbReference type="Pfam" id="PF00012">
    <property type="entry name" value="HSP70"/>
    <property type="match status" value="1"/>
</dbReference>
<evidence type="ECO:0000313" key="4">
    <source>
        <dbReference type="EMBL" id="GFH28077.1"/>
    </source>
</evidence>
<name>A0A6A0A6R0_HAELA</name>
<sequence length="254" mass="26880">MGWAASEGSARVYQLVDIQQPRLIYGFFLCLSFISLLLTLLNSLTLVQAWCLTVPAMWNERDKAVMRTAALRAGLIRKAGSDALTIVSEPKAAAMSALGDDVTPYVAGMTVMVVDAGTGTVDVTIHKCQALGGQVVLSEATCCARALCGSLYVDNEFSAHYRAAVGAPAFDAWVAQHPAGLQQVMDTWEAVKCIFPSSYGTSLAANMGRLGQGLGADDLGSSNILRCIISSQARHVVLGLTIELSFAGCLSRQS</sequence>
<dbReference type="InterPro" id="IPR013126">
    <property type="entry name" value="Hsp_70_fam"/>
</dbReference>
<dbReference type="AlphaFoldDB" id="A0A6A0A6R0"/>
<protein>
    <submittedName>
        <fullName evidence="4">Uncharacterized protein</fullName>
    </submittedName>
</protein>
<dbReference type="InterPro" id="IPR043129">
    <property type="entry name" value="ATPase_NBD"/>
</dbReference>
<dbReference type="Gene3D" id="3.90.640.10">
    <property type="entry name" value="Actin, Chain A, domain 4"/>
    <property type="match status" value="1"/>
</dbReference>
<feature type="transmembrane region" description="Helical" evidence="3">
    <location>
        <begin position="23"/>
        <end position="47"/>
    </location>
</feature>
<keyword evidence="1" id="KW-0547">Nucleotide-binding</keyword>
<keyword evidence="5" id="KW-1185">Reference proteome</keyword>
<comment type="caution">
    <text evidence="4">The sequence shown here is derived from an EMBL/GenBank/DDBJ whole genome shotgun (WGS) entry which is preliminary data.</text>
</comment>
<keyword evidence="2" id="KW-0067">ATP-binding</keyword>
<evidence type="ECO:0000256" key="3">
    <source>
        <dbReference type="SAM" id="Phobius"/>
    </source>
</evidence>
<organism evidence="4 5">
    <name type="scientific">Haematococcus lacustris</name>
    <name type="common">Green alga</name>
    <name type="synonym">Haematococcus pluvialis</name>
    <dbReference type="NCBI Taxonomy" id="44745"/>
    <lineage>
        <taxon>Eukaryota</taxon>
        <taxon>Viridiplantae</taxon>
        <taxon>Chlorophyta</taxon>
        <taxon>core chlorophytes</taxon>
        <taxon>Chlorophyceae</taxon>
        <taxon>CS clade</taxon>
        <taxon>Chlamydomonadales</taxon>
        <taxon>Haematococcaceae</taxon>
        <taxon>Haematococcus</taxon>
    </lineage>
</organism>
<dbReference type="GO" id="GO:0140662">
    <property type="term" value="F:ATP-dependent protein folding chaperone"/>
    <property type="evidence" value="ECO:0007669"/>
    <property type="project" value="InterPro"/>
</dbReference>
<dbReference type="GO" id="GO:0005524">
    <property type="term" value="F:ATP binding"/>
    <property type="evidence" value="ECO:0007669"/>
    <property type="project" value="UniProtKB-KW"/>
</dbReference>
<keyword evidence="3" id="KW-0812">Transmembrane</keyword>
<proteinExistence type="predicted"/>
<evidence type="ECO:0000313" key="5">
    <source>
        <dbReference type="Proteomes" id="UP000485058"/>
    </source>
</evidence>
<keyword evidence="3" id="KW-1133">Transmembrane helix</keyword>
<accession>A0A6A0A6R0</accession>